<reference evidence="2" key="1">
    <citation type="submission" date="2019-04" db="EMBL/GenBank/DDBJ databases">
        <title>Friends and foes A comparative genomics study of 23 Aspergillus species from section Flavi.</title>
        <authorList>
            <consortium name="DOE Joint Genome Institute"/>
            <person name="Kjaerbolling I."/>
            <person name="Vesth T."/>
            <person name="Frisvad J.C."/>
            <person name="Nybo J.L."/>
            <person name="Theobald S."/>
            <person name="Kildgaard S."/>
            <person name="Isbrandt T."/>
            <person name="Kuo A."/>
            <person name="Sato A."/>
            <person name="Lyhne E.K."/>
            <person name="Kogle M.E."/>
            <person name="Wiebenga A."/>
            <person name="Kun R.S."/>
            <person name="Lubbers R.J."/>
            <person name="Makela M.R."/>
            <person name="Barry K."/>
            <person name="Chovatia M."/>
            <person name="Clum A."/>
            <person name="Daum C."/>
            <person name="Haridas S."/>
            <person name="He G."/>
            <person name="LaButti K."/>
            <person name="Lipzen A."/>
            <person name="Mondo S."/>
            <person name="Riley R."/>
            <person name="Salamov A."/>
            <person name="Simmons B.A."/>
            <person name="Magnuson J.K."/>
            <person name="Henrissat B."/>
            <person name="Mortensen U.H."/>
            <person name="Larsen T.O."/>
            <person name="Devries R.P."/>
            <person name="Grigoriev I.V."/>
            <person name="Machida M."/>
            <person name="Baker S.E."/>
            <person name="Andersen M.R."/>
        </authorList>
    </citation>
    <scope>NUCLEOTIDE SEQUENCE</scope>
    <source>
        <strain evidence="2">CBS 117612</strain>
    </source>
</reference>
<accession>A0A5N6YF28</accession>
<evidence type="ECO:0000313" key="2">
    <source>
        <dbReference type="EMBL" id="KAE8344064.1"/>
    </source>
</evidence>
<organism evidence="2">
    <name type="scientific">Aspergillus arachidicola</name>
    <dbReference type="NCBI Taxonomy" id="656916"/>
    <lineage>
        <taxon>Eukaryota</taxon>
        <taxon>Fungi</taxon>
        <taxon>Dikarya</taxon>
        <taxon>Ascomycota</taxon>
        <taxon>Pezizomycotina</taxon>
        <taxon>Eurotiomycetes</taxon>
        <taxon>Eurotiomycetidae</taxon>
        <taxon>Eurotiales</taxon>
        <taxon>Aspergillaceae</taxon>
        <taxon>Aspergillus</taxon>
        <taxon>Aspergillus subgen. Circumdati</taxon>
    </lineage>
</organism>
<proteinExistence type="predicted"/>
<keyword evidence="1" id="KW-0812">Transmembrane</keyword>
<gene>
    <name evidence="2" type="ORF">BDV24DRAFT_128148</name>
</gene>
<protein>
    <submittedName>
        <fullName evidence="2">Uncharacterized protein</fullName>
    </submittedName>
</protein>
<dbReference type="EMBL" id="ML737126">
    <property type="protein sequence ID" value="KAE8344064.1"/>
    <property type="molecule type" value="Genomic_DNA"/>
</dbReference>
<name>A0A5N6YF28_9EURO</name>
<keyword evidence="1" id="KW-0472">Membrane</keyword>
<dbReference type="Proteomes" id="UP000325558">
    <property type="component" value="Unassembled WGS sequence"/>
</dbReference>
<feature type="transmembrane region" description="Helical" evidence="1">
    <location>
        <begin position="20"/>
        <end position="39"/>
    </location>
</feature>
<dbReference type="AlphaFoldDB" id="A0A5N6YF28"/>
<sequence length="80" mass="8993">MFSTMDRRIVYGETHKTLPFLMLFFAASVSAIVAASNGWRGRPLALLKTIVLSIGYQWWKICARDKSFLSQLGLRPSLTG</sequence>
<keyword evidence="1" id="KW-1133">Transmembrane helix</keyword>
<evidence type="ECO:0000256" key="1">
    <source>
        <dbReference type="SAM" id="Phobius"/>
    </source>
</evidence>